<gene>
    <name evidence="1" type="ORF">M9H77_13006</name>
</gene>
<sequence length="564" mass="63441">MNDSLGKGSLNRRELLHVARYQFLQFKKEKKQEIGIQTVLLEKQKSKLEVDMPQVYFVVRSVFIVAQFISVVEVNKKAKTHEVDMGRTPAKRKFNDDLLRVSRGASGQGLPYAPVDWPNSGDIWGWAVAGKGIREISVERYLQSEFPEADINVFFQSFTWDILGKTDSEENVKAHGLAKTENCHGLLCQQDPLRTVGLRGSGAIFEVFLSNRSLLWKRITHRRTVVEPSNEHDNLYRDERFRNLEMSQIFIDMTMENEGTLASSATTERREGAGFQDGVASASVDDGNAYGSLLDCKLEAPYFTLEEFDNYLNSLDELFALPSPGNNASFKRECVMKARQKLSSLLAIGFPSLVLSNKLGELLALTSELQKDPSLSPEELSTLKLIEEIPLNRQRYLKAKEASAEADKFFSDLDSKIVSVTSLKNEYNTAKQDKEVFLAEEASCLLAVLETNEKIAKLQSRRAAMAETIKMTNKRIVQCNYTQQKVMDCLPKIVHEVQVANSSKVEWDLKRKKSAGETAEILAKFAPLAGFSLRTVSDITLYDLLLLGYGGLLDYAIIILCQRT</sequence>
<comment type="caution">
    <text evidence="1">The sequence shown here is derived from an EMBL/GenBank/DDBJ whole genome shotgun (WGS) entry which is preliminary data.</text>
</comment>
<evidence type="ECO:0000313" key="2">
    <source>
        <dbReference type="Proteomes" id="UP001060085"/>
    </source>
</evidence>
<dbReference type="EMBL" id="CM044703">
    <property type="protein sequence ID" value="KAI5672642.1"/>
    <property type="molecule type" value="Genomic_DNA"/>
</dbReference>
<organism evidence="1 2">
    <name type="scientific">Catharanthus roseus</name>
    <name type="common">Madagascar periwinkle</name>
    <name type="synonym">Vinca rosea</name>
    <dbReference type="NCBI Taxonomy" id="4058"/>
    <lineage>
        <taxon>Eukaryota</taxon>
        <taxon>Viridiplantae</taxon>
        <taxon>Streptophyta</taxon>
        <taxon>Embryophyta</taxon>
        <taxon>Tracheophyta</taxon>
        <taxon>Spermatophyta</taxon>
        <taxon>Magnoliopsida</taxon>
        <taxon>eudicotyledons</taxon>
        <taxon>Gunneridae</taxon>
        <taxon>Pentapetalae</taxon>
        <taxon>asterids</taxon>
        <taxon>lamiids</taxon>
        <taxon>Gentianales</taxon>
        <taxon>Apocynaceae</taxon>
        <taxon>Rauvolfioideae</taxon>
        <taxon>Vinceae</taxon>
        <taxon>Catharanthinae</taxon>
        <taxon>Catharanthus</taxon>
    </lineage>
</organism>
<evidence type="ECO:0000313" key="1">
    <source>
        <dbReference type="EMBL" id="KAI5672642.1"/>
    </source>
</evidence>
<protein>
    <submittedName>
        <fullName evidence="1">Uncharacterized protein</fullName>
    </submittedName>
</protein>
<accession>A0ACC0BJ78</accession>
<name>A0ACC0BJ78_CATRO</name>
<keyword evidence="2" id="KW-1185">Reference proteome</keyword>
<dbReference type="Proteomes" id="UP001060085">
    <property type="component" value="Linkage Group LG03"/>
</dbReference>
<proteinExistence type="predicted"/>
<reference evidence="2" key="1">
    <citation type="journal article" date="2023" name="Nat. Plants">
        <title>Single-cell RNA sequencing provides a high-resolution roadmap for understanding the multicellular compartmentation of specialized metabolism.</title>
        <authorList>
            <person name="Sun S."/>
            <person name="Shen X."/>
            <person name="Li Y."/>
            <person name="Li Y."/>
            <person name="Wang S."/>
            <person name="Li R."/>
            <person name="Zhang H."/>
            <person name="Shen G."/>
            <person name="Guo B."/>
            <person name="Wei J."/>
            <person name="Xu J."/>
            <person name="St-Pierre B."/>
            <person name="Chen S."/>
            <person name="Sun C."/>
        </authorList>
    </citation>
    <scope>NUCLEOTIDE SEQUENCE [LARGE SCALE GENOMIC DNA]</scope>
</reference>